<dbReference type="PANTHER" id="PTHR34301:SF8">
    <property type="entry name" value="ATPASE DOMAIN-CONTAINING PROTEIN"/>
    <property type="match status" value="1"/>
</dbReference>
<dbReference type="EMBL" id="FNII01000001">
    <property type="protein sequence ID" value="SDM98481.1"/>
    <property type="molecule type" value="Genomic_DNA"/>
</dbReference>
<reference evidence="2" key="1">
    <citation type="submission" date="2016-10" db="EMBL/GenBank/DDBJ databases">
        <authorList>
            <person name="Varghese N."/>
            <person name="Submissions S."/>
        </authorList>
    </citation>
    <scope>NUCLEOTIDE SEQUENCE [LARGE SCALE GENOMIC DNA]</scope>
    <source>
        <strain evidence="2">CGMCC 1.6494</strain>
    </source>
</reference>
<evidence type="ECO:0008006" key="3">
    <source>
        <dbReference type="Google" id="ProtNLM"/>
    </source>
</evidence>
<dbReference type="RefSeq" id="WP_211605021.1">
    <property type="nucleotide sequence ID" value="NZ_FNII01000001.1"/>
</dbReference>
<sequence length="445" mass="49030">MALGTFVFHRPTLAASIVAGLAGESLLDYSSGLFLASPRRTGKSTFLRQDLIPACEQRGWEVVYVDLWTIPHSDPGLLIERAIMAKLQSYAPRIKQPLKNAGSDTARLYRTLIWDRSQPTLPDGVTLVEALQALYEVSGYPVILFIDEAQHALNSERGMNTLFALKAARDALTLGVKQPGLRLVFTGSSRDKLAKLVMSRDQPFFGNTVTPFPLLGSDFIEAFTQHVNAKLAPDNTFQVADVAQTFERMGHRPERLWEVVKRVALEHGQAPELGKLLQQGSNAVQADALSIFQSEYDQLTELQQAILLVLSQAAAENRPFTPFTQATLQEIQARAGRKTQPAPSSIQRGLDSLREKGLVWRSGRGVYALEDSGMGAWLLSDDSGTGEDDSMQYAHVGNTLDRLDRDLLTQPHIVRPITAGTLSEALRLTDNIEVDLDQPLKGEDT</sequence>
<evidence type="ECO:0000313" key="1">
    <source>
        <dbReference type="EMBL" id="SDM98481.1"/>
    </source>
</evidence>
<dbReference type="Proteomes" id="UP000199677">
    <property type="component" value="Unassembled WGS sequence"/>
</dbReference>
<gene>
    <name evidence="1" type="ORF">SAMN04487951_101360</name>
</gene>
<evidence type="ECO:0000313" key="2">
    <source>
        <dbReference type="Proteomes" id="UP000199677"/>
    </source>
</evidence>
<dbReference type="AlphaFoldDB" id="A0A1G9XPN5"/>
<keyword evidence="2" id="KW-1185">Reference proteome</keyword>
<protein>
    <recommendedName>
        <fullName evidence="3">AAA domain-containing protein</fullName>
    </recommendedName>
</protein>
<dbReference type="SUPFAM" id="SSF52540">
    <property type="entry name" value="P-loop containing nucleoside triphosphate hydrolases"/>
    <property type="match status" value="1"/>
</dbReference>
<dbReference type="STRING" id="416873.SAMN04487951_101360"/>
<dbReference type="PANTHER" id="PTHR34301">
    <property type="entry name" value="DNA-BINDING PROTEIN-RELATED"/>
    <property type="match status" value="1"/>
</dbReference>
<accession>A0A1G9XPN5</accession>
<proteinExistence type="predicted"/>
<dbReference type="Gene3D" id="3.40.50.300">
    <property type="entry name" value="P-loop containing nucleotide triphosphate hydrolases"/>
    <property type="match status" value="1"/>
</dbReference>
<organism evidence="1 2">
    <name type="scientific">Vreelandella arcis</name>
    <dbReference type="NCBI Taxonomy" id="416873"/>
    <lineage>
        <taxon>Bacteria</taxon>
        <taxon>Pseudomonadati</taxon>
        <taxon>Pseudomonadota</taxon>
        <taxon>Gammaproteobacteria</taxon>
        <taxon>Oceanospirillales</taxon>
        <taxon>Halomonadaceae</taxon>
        <taxon>Vreelandella</taxon>
    </lineage>
</organism>
<name>A0A1G9XPN5_9GAMM</name>
<dbReference type="InterPro" id="IPR027417">
    <property type="entry name" value="P-loop_NTPase"/>
</dbReference>